<name>A0ABT5X6U9_9EURY</name>
<dbReference type="Proteomes" id="UP001220010">
    <property type="component" value="Unassembled WGS sequence"/>
</dbReference>
<dbReference type="CDD" id="cd02947">
    <property type="entry name" value="TRX_family"/>
    <property type="match status" value="1"/>
</dbReference>
<dbReference type="InterPro" id="IPR013766">
    <property type="entry name" value="Thioredoxin_domain"/>
</dbReference>
<dbReference type="PROSITE" id="PS51352">
    <property type="entry name" value="THIOREDOXIN_2"/>
    <property type="match status" value="1"/>
</dbReference>
<dbReference type="SUPFAM" id="SSF52833">
    <property type="entry name" value="Thioredoxin-like"/>
    <property type="match status" value="1"/>
</dbReference>
<dbReference type="EMBL" id="JARFPK010000010">
    <property type="protein sequence ID" value="MDF0590292.1"/>
    <property type="molecule type" value="Genomic_DNA"/>
</dbReference>
<dbReference type="PANTHER" id="PTHR45663">
    <property type="entry name" value="GEO12009P1"/>
    <property type="match status" value="1"/>
</dbReference>
<dbReference type="RefSeq" id="WP_316966040.1">
    <property type="nucleotide sequence ID" value="NZ_JARFPK010000010.1"/>
</dbReference>
<evidence type="ECO:0000313" key="3">
    <source>
        <dbReference type="Proteomes" id="UP001220010"/>
    </source>
</evidence>
<evidence type="ECO:0000313" key="2">
    <source>
        <dbReference type="EMBL" id="MDF0590292.1"/>
    </source>
</evidence>
<organism evidence="2 3">
    <name type="scientific">Candidatus Methanocrinis natronophilus</name>
    <dbReference type="NCBI Taxonomy" id="3033396"/>
    <lineage>
        <taxon>Archaea</taxon>
        <taxon>Methanobacteriati</taxon>
        <taxon>Methanobacteriota</taxon>
        <taxon>Stenosarchaea group</taxon>
        <taxon>Methanomicrobia</taxon>
        <taxon>Methanotrichales</taxon>
        <taxon>Methanotrichaceae</taxon>
        <taxon>Methanocrinis</taxon>
    </lineage>
</organism>
<comment type="caution">
    <text evidence="2">The sequence shown here is derived from an EMBL/GenBank/DDBJ whole genome shotgun (WGS) entry which is preliminary data.</text>
</comment>
<proteinExistence type="predicted"/>
<evidence type="ECO:0000259" key="1">
    <source>
        <dbReference type="PROSITE" id="PS51352"/>
    </source>
</evidence>
<keyword evidence="3" id="KW-1185">Reference proteome</keyword>
<sequence length="284" mass="30811">MRSKPPLGPLILVALILFTWTSAGSILPVGLDSPYIVEVDLSGSGLVVDPRPGAEKEGYVSWGTSLIDPASGEEVSYITVLSFSAPISANSLSPILRASMEVNSVGVRIEASDGGHVGTGLLARRALTSWGAIYPIDGEGEGVGSFGMVVTGSRDERLNERLAKSARFGLRSELRKQPPRYPMVVTEGSIRGDIAVHDRMAVNFWSERCSYCRRLAPVLEELAGEYQGRVVFGMANMEENPRLWDEYEIKAVPTVILFRNGTEVERVTGLIPKPDLEALIDAHL</sequence>
<accession>A0ABT5X6U9</accession>
<gene>
    <name evidence="2" type="ORF">P0O15_03785</name>
</gene>
<protein>
    <submittedName>
        <fullName evidence="2">Thioredoxin family protein</fullName>
    </submittedName>
</protein>
<dbReference type="PANTHER" id="PTHR45663:SF11">
    <property type="entry name" value="GEO12009P1"/>
    <property type="match status" value="1"/>
</dbReference>
<dbReference type="Pfam" id="PF00085">
    <property type="entry name" value="Thioredoxin"/>
    <property type="match status" value="1"/>
</dbReference>
<feature type="domain" description="Thioredoxin" evidence="1">
    <location>
        <begin position="172"/>
        <end position="284"/>
    </location>
</feature>
<dbReference type="Gene3D" id="3.40.30.10">
    <property type="entry name" value="Glutaredoxin"/>
    <property type="match status" value="1"/>
</dbReference>
<reference evidence="2 3" key="1">
    <citation type="submission" date="2023-03" db="EMBL/GenBank/DDBJ databases">
        <title>WGS of Methanotrichaceae archaeon Mx.</title>
        <authorList>
            <person name="Sorokin D.Y."/>
            <person name="Merkel A.Y."/>
        </authorList>
    </citation>
    <scope>NUCLEOTIDE SEQUENCE [LARGE SCALE GENOMIC DNA]</scope>
    <source>
        <strain evidence="2 3">Mx</strain>
    </source>
</reference>
<dbReference type="InterPro" id="IPR036249">
    <property type="entry name" value="Thioredoxin-like_sf"/>
</dbReference>